<name>A0A6J5FXB6_9BURK</name>
<gene>
    <name evidence="1" type="ORF">LMG27177_02034</name>
</gene>
<proteinExistence type="predicted"/>
<dbReference type="Proteomes" id="UP000494252">
    <property type="component" value="Unassembled WGS sequence"/>
</dbReference>
<dbReference type="InterPro" id="IPR029058">
    <property type="entry name" value="AB_hydrolase_fold"/>
</dbReference>
<dbReference type="SUPFAM" id="SSF53474">
    <property type="entry name" value="alpha/beta-Hydrolases"/>
    <property type="match status" value="1"/>
</dbReference>
<evidence type="ECO:0000313" key="2">
    <source>
        <dbReference type="Proteomes" id="UP000494252"/>
    </source>
</evidence>
<accession>A0A6J5FXB6</accession>
<dbReference type="Gene3D" id="3.40.50.1820">
    <property type="entry name" value="alpha/beta hydrolase"/>
    <property type="match status" value="1"/>
</dbReference>
<reference evidence="1 2" key="1">
    <citation type="submission" date="2020-04" db="EMBL/GenBank/DDBJ databases">
        <authorList>
            <person name="De Canck E."/>
        </authorList>
    </citation>
    <scope>NUCLEOTIDE SEQUENCE [LARGE SCALE GENOMIC DNA]</scope>
    <source>
        <strain evidence="1 2">LMG 27177</strain>
    </source>
</reference>
<keyword evidence="2" id="KW-1185">Reference proteome</keyword>
<evidence type="ECO:0000313" key="1">
    <source>
        <dbReference type="EMBL" id="CAB3786569.1"/>
    </source>
</evidence>
<dbReference type="EMBL" id="CADIKI010000005">
    <property type="protein sequence ID" value="CAB3786569.1"/>
    <property type="molecule type" value="Genomic_DNA"/>
</dbReference>
<dbReference type="AlphaFoldDB" id="A0A6J5FXB6"/>
<sequence length="172" mass="19187">MSGRNWMLRRMLTEMVRNDPEYQDGNYPSPPRSLRIASAFFALATNGGTLAYQKVAPTMELADNYVDTQLAQPFTLDANDFLYQWAASRGYNPAPGLEQVQATVLAVNAADDERYPPETGLMERAMQHVRHGRLFLIPASEDTCGHGSSGLARFYKAELQELLLSAPRRASM</sequence>
<protein>
    <submittedName>
        <fullName evidence="1">Uncharacterized protein</fullName>
    </submittedName>
</protein>
<organism evidence="1 2">
    <name type="scientific">Paraburkholderia fynbosensis</name>
    <dbReference type="NCBI Taxonomy" id="1200993"/>
    <lineage>
        <taxon>Bacteria</taxon>
        <taxon>Pseudomonadati</taxon>
        <taxon>Pseudomonadota</taxon>
        <taxon>Betaproteobacteria</taxon>
        <taxon>Burkholderiales</taxon>
        <taxon>Burkholderiaceae</taxon>
        <taxon>Paraburkholderia</taxon>
    </lineage>
</organism>